<accession>A0AAE6TXY6</accession>
<dbReference type="AlphaFoldDB" id="A0AAE6TXY6"/>
<reference evidence="2 3" key="1">
    <citation type="submission" date="2019-10" db="EMBL/GenBank/DDBJ databases">
        <title>Genome sequencing of Lactobacillus fructivorans.</title>
        <authorList>
            <person name="Kim K."/>
        </authorList>
    </citation>
    <scope>NUCLEOTIDE SEQUENCE [LARGE SCALE GENOMIC DNA]</scope>
    <source>
        <strain evidence="2 3">LF543</strain>
    </source>
</reference>
<dbReference type="EMBL" id="CP045562">
    <property type="protein sequence ID" value="QFX92490.1"/>
    <property type="molecule type" value="Genomic_DNA"/>
</dbReference>
<evidence type="ECO:0000313" key="2">
    <source>
        <dbReference type="EMBL" id="QFX92490.1"/>
    </source>
</evidence>
<dbReference type="InterPro" id="IPR021361">
    <property type="entry name" value="Tad2-like_dom"/>
</dbReference>
<sequence>MNIQEASKKAMSKGLLITRRKWQPGGMSIIPTNTSLCCLMIPYKSDDIDGPSIRWNPTLNDLTADDWIIG</sequence>
<evidence type="ECO:0000313" key="3">
    <source>
        <dbReference type="Proteomes" id="UP000327194"/>
    </source>
</evidence>
<dbReference type="Pfam" id="PF11195">
    <property type="entry name" value="Tad2-like"/>
    <property type="match status" value="1"/>
</dbReference>
<dbReference type="Proteomes" id="UP000327194">
    <property type="component" value="Chromosome"/>
</dbReference>
<evidence type="ECO:0000259" key="1">
    <source>
        <dbReference type="Pfam" id="PF11195"/>
    </source>
</evidence>
<organism evidence="2 3">
    <name type="scientific">Fructilactobacillus fructivorans</name>
    <dbReference type="NCBI Taxonomy" id="1614"/>
    <lineage>
        <taxon>Bacteria</taxon>
        <taxon>Bacillati</taxon>
        <taxon>Bacillota</taxon>
        <taxon>Bacilli</taxon>
        <taxon>Lactobacillales</taxon>
        <taxon>Lactobacillaceae</taxon>
        <taxon>Fructilactobacillus</taxon>
    </lineage>
</organism>
<protein>
    <submittedName>
        <fullName evidence="2">DUF2829 domain-containing protein</fullName>
    </submittedName>
</protein>
<dbReference type="KEGG" id="lfv:LF543_02495"/>
<name>A0AAE6TXY6_9LACO</name>
<gene>
    <name evidence="2" type="ORF">LF543_02495</name>
</gene>
<dbReference type="RefSeq" id="WP_010021681.1">
    <property type="nucleotide sequence ID" value="NZ_AZDS01000001.1"/>
</dbReference>
<proteinExistence type="predicted"/>
<feature type="domain" description="Thoeris anti-defense 2-like" evidence="1">
    <location>
        <begin position="1"/>
        <end position="69"/>
    </location>
</feature>